<dbReference type="InterPro" id="IPR012327">
    <property type="entry name" value="MeTrfase_D12"/>
</dbReference>
<proteinExistence type="predicted"/>
<dbReference type="GO" id="GO:0008168">
    <property type="term" value="F:methyltransferase activity"/>
    <property type="evidence" value="ECO:0007669"/>
    <property type="project" value="UniProtKB-KW"/>
</dbReference>
<keyword evidence="1 4" id="KW-0489">Methyltransferase</keyword>
<accession>A0ABQ3CE64</accession>
<evidence type="ECO:0000313" key="4">
    <source>
        <dbReference type="EMBL" id="GGZ82493.1"/>
    </source>
</evidence>
<evidence type="ECO:0000313" key="5">
    <source>
        <dbReference type="Proteomes" id="UP000624183"/>
    </source>
</evidence>
<dbReference type="PRINTS" id="PR00505">
    <property type="entry name" value="D12N6MTFRASE"/>
</dbReference>
<name>A0ABQ3CE64_9ACTN</name>
<gene>
    <name evidence="4" type="ORF">GCM10010328_66230</name>
</gene>
<dbReference type="Proteomes" id="UP000624183">
    <property type="component" value="Unassembled WGS sequence"/>
</dbReference>
<dbReference type="Gene3D" id="3.40.50.150">
    <property type="entry name" value="Vaccinia Virus protein VP39"/>
    <property type="match status" value="2"/>
</dbReference>
<sequence length="280" mass="31111">MTALRPPFPYYGAKGRLAGQIVDLMPRHRVYVEPFAGSAAVLFAKPAAPVEVVNDLDRNVVTFFRVLRDTPDDLIRALRYTPYARDEFAAADLTEDGITDLERARRFFVRTTQGHNAAGSGGRAGWSNGIRAKHTDATATRNLVERLDQVADRLRTVVVDHRDALEVIASHDAEDTVFYLDPPYLSETRTCGRDYAHEADGDDFHRALAEGLRKVSGTVLLSGYPSALYDELYAGWDRIEVAVHRAATNSRGRTDVPRGIEVVWSNRPLGRQVSLFEGIA</sequence>
<organism evidence="4 5">
    <name type="scientific">Streptomyces rubiginosohelvolus</name>
    <dbReference type="NCBI Taxonomy" id="67362"/>
    <lineage>
        <taxon>Bacteria</taxon>
        <taxon>Bacillati</taxon>
        <taxon>Actinomycetota</taxon>
        <taxon>Actinomycetes</taxon>
        <taxon>Kitasatosporales</taxon>
        <taxon>Streptomycetaceae</taxon>
        <taxon>Streptomyces</taxon>
    </lineage>
</organism>
<dbReference type="InterPro" id="IPR029063">
    <property type="entry name" value="SAM-dependent_MTases_sf"/>
</dbReference>
<dbReference type="PIRSF" id="PIRSF000398">
    <property type="entry name" value="M_m6A_EcoRV"/>
    <property type="match status" value="1"/>
</dbReference>
<evidence type="ECO:0000256" key="3">
    <source>
        <dbReference type="ARBA" id="ARBA00022691"/>
    </source>
</evidence>
<reference evidence="5" key="1">
    <citation type="journal article" date="2019" name="Int. J. Syst. Evol. Microbiol.">
        <title>The Global Catalogue of Microorganisms (GCM) 10K type strain sequencing project: providing services to taxonomists for standard genome sequencing and annotation.</title>
        <authorList>
            <consortium name="The Broad Institute Genomics Platform"/>
            <consortium name="The Broad Institute Genome Sequencing Center for Infectious Disease"/>
            <person name="Wu L."/>
            <person name="Ma J."/>
        </authorList>
    </citation>
    <scope>NUCLEOTIDE SEQUENCE [LARGE SCALE GENOMIC DNA]</scope>
    <source>
        <strain evidence="5">JCM 4602</strain>
    </source>
</reference>
<keyword evidence="5" id="KW-1185">Reference proteome</keyword>
<dbReference type="GO" id="GO:0032259">
    <property type="term" value="P:methylation"/>
    <property type="evidence" value="ECO:0007669"/>
    <property type="project" value="UniProtKB-KW"/>
</dbReference>
<comment type="caution">
    <text evidence="4">The sequence shown here is derived from an EMBL/GenBank/DDBJ whole genome shotgun (WGS) entry which is preliminary data.</text>
</comment>
<keyword evidence="2" id="KW-0808">Transferase</keyword>
<dbReference type="PANTHER" id="PTHR30481">
    <property type="entry name" value="DNA ADENINE METHYLASE"/>
    <property type="match status" value="1"/>
</dbReference>
<evidence type="ECO:0000256" key="1">
    <source>
        <dbReference type="ARBA" id="ARBA00022603"/>
    </source>
</evidence>
<dbReference type="EMBL" id="BMUW01000027">
    <property type="protein sequence ID" value="GGZ82493.1"/>
    <property type="molecule type" value="Genomic_DNA"/>
</dbReference>
<dbReference type="InterPro" id="IPR012263">
    <property type="entry name" value="M_m6A_EcoRV"/>
</dbReference>
<dbReference type="SUPFAM" id="SSF53335">
    <property type="entry name" value="S-adenosyl-L-methionine-dependent methyltransferases"/>
    <property type="match status" value="1"/>
</dbReference>
<evidence type="ECO:0000256" key="2">
    <source>
        <dbReference type="ARBA" id="ARBA00022679"/>
    </source>
</evidence>
<protein>
    <submittedName>
        <fullName evidence="4">DNA methyltransferase</fullName>
    </submittedName>
</protein>
<keyword evidence="3" id="KW-0949">S-adenosyl-L-methionine</keyword>
<dbReference type="PANTHER" id="PTHR30481:SF4">
    <property type="entry name" value="SITE-SPECIFIC DNA-METHYLTRANSFERASE (ADENINE-SPECIFIC)"/>
    <property type="match status" value="1"/>
</dbReference>
<dbReference type="Pfam" id="PF02086">
    <property type="entry name" value="MethyltransfD12"/>
    <property type="match status" value="1"/>
</dbReference>